<dbReference type="GO" id="GO:0014704">
    <property type="term" value="C:intercalated disc"/>
    <property type="evidence" value="ECO:0007669"/>
    <property type="project" value="TreeGrafter"/>
</dbReference>
<feature type="compositionally biased region" description="Polar residues" evidence="6">
    <location>
        <begin position="65"/>
        <end position="83"/>
    </location>
</feature>
<keyword evidence="5" id="KW-0965">Cell junction</keyword>
<dbReference type="GO" id="GO:0002934">
    <property type="term" value="P:desmosome organization"/>
    <property type="evidence" value="ECO:0007669"/>
    <property type="project" value="TreeGrafter"/>
</dbReference>
<dbReference type="Proteomes" id="UP000261560">
    <property type="component" value="Unplaced"/>
</dbReference>
<evidence type="ECO:0000256" key="4">
    <source>
        <dbReference type="ARBA" id="ARBA00022889"/>
    </source>
</evidence>
<feature type="region of interest" description="Disordered" evidence="6">
    <location>
        <begin position="16"/>
        <end position="108"/>
    </location>
</feature>
<evidence type="ECO:0000256" key="3">
    <source>
        <dbReference type="ARBA" id="ARBA00022737"/>
    </source>
</evidence>
<dbReference type="GO" id="GO:0005912">
    <property type="term" value="C:adherens junction"/>
    <property type="evidence" value="ECO:0007669"/>
    <property type="project" value="TreeGrafter"/>
</dbReference>
<dbReference type="Ensembl" id="ENSOMET00000000813.1">
    <property type="protein sequence ID" value="ENSOMEP00000009409.1"/>
    <property type="gene ID" value="ENSOMEG00000010617.1"/>
</dbReference>
<dbReference type="RefSeq" id="XP_024145443.1">
    <property type="nucleotide sequence ID" value="XM_024289675.2"/>
</dbReference>
<evidence type="ECO:0000256" key="2">
    <source>
        <dbReference type="ARBA" id="ARBA00005462"/>
    </source>
</evidence>
<dbReference type="Gene3D" id="1.25.10.10">
    <property type="entry name" value="Leucine-rich Repeat Variant"/>
    <property type="match status" value="1"/>
</dbReference>
<keyword evidence="4" id="KW-0130">Cell adhesion</keyword>
<feature type="compositionally biased region" description="Basic and acidic residues" evidence="6">
    <location>
        <begin position="490"/>
        <end position="501"/>
    </location>
</feature>
<dbReference type="Pfam" id="PF00514">
    <property type="entry name" value="Arm"/>
    <property type="match status" value="1"/>
</dbReference>
<dbReference type="GO" id="GO:0005886">
    <property type="term" value="C:plasma membrane"/>
    <property type="evidence" value="ECO:0007669"/>
    <property type="project" value="TreeGrafter"/>
</dbReference>
<dbReference type="GO" id="GO:0072659">
    <property type="term" value="P:protein localization to plasma membrane"/>
    <property type="evidence" value="ECO:0007669"/>
    <property type="project" value="TreeGrafter"/>
</dbReference>
<reference evidence="7" key="1">
    <citation type="submission" date="2025-08" db="UniProtKB">
        <authorList>
            <consortium name="Ensembl"/>
        </authorList>
    </citation>
    <scope>IDENTIFICATION</scope>
</reference>
<evidence type="ECO:0000256" key="5">
    <source>
        <dbReference type="ARBA" id="ARBA00022949"/>
    </source>
</evidence>
<dbReference type="KEGG" id="oml:112157121"/>
<comment type="similarity">
    <text evidence="2">Belongs to the beta-catenin family.</text>
</comment>
<keyword evidence="3" id="KW-0677">Repeat</keyword>
<dbReference type="GO" id="GO:0005634">
    <property type="term" value="C:nucleus"/>
    <property type="evidence" value="ECO:0007669"/>
    <property type="project" value="TreeGrafter"/>
</dbReference>
<organism evidence="7 8">
    <name type="scientific">Oryzias melastigma</name>
    <name type="common">Marine medaka</name>
    <dbReference type="NCBI Taxonomy" id="30732"/>
    <lineage>
        <taxon>Eukaryota</taxon>
        <taxon>Metazoa</taxon>
        <taxon>Chordata</taxon>
        <taxon>Craniata</taxon>
        <taxon>Vertebrata</taxon>
        <taxon>Euteleostomi</taxon>
        <taxon>Actinopterygii</taxon>
        <taxon>Neopterygii</taxon>
        <taxon>Teleostei</taxon>
        <taxon>Neoteleostei</taxon>
        <taxon>Acanthomorphata</taxon>
        <taxon>Ovalentaria</taxon>
        <taxon>Atherinomorphae</taxon>
        <taxon>Beloniformes</taxon>
        <taxon>Adrianichthyidae</taxon>
        <taxon>Oryziinae</taxon>
        <taxon>Oryzias</taxon>
    </lineage>
</organism>
<dbReference type="GeneTree" id="ENSGT00940000158677"/>
<feature type="compositionally biased region" description="Polar residues" evidence="6">
    <location>
        <begin position="120"/>
        <end position="132"/>
    </location>
</feature>
<dbReference type="PANTHER" id="PTHR10372:SF25">
    <property type="entry name" value="PLAKOPHILIN-2"/>
    <property type="match status" value="1"/>
</dbReference>
<dbReference type="GO" id="GO:0045110">
    <property type="term" value="P:intermediate filament bundle assembly"/>
    <property type="evidence" value="ECO:0007669"/>
    <property type="project" value="TreeGrafter"/>
</dbReference>
<reference evidence="7" key="2">
    <citation type="submission" date="2025-09" db="UniProtKB">
        <authorList>
            <consortium name="Ensembl"/>
        </authorList>
    </citation>
    <scope>IDENTIFICATION</scope>
</reference>
<dbReference type="OrthoDB" id="3245100at2759"/>
<dbReference type="AlphaFoldDB" id="A0A3B3BVM0"/>
<feature type="compositionally biased region" description="Polar residues" evidence="6">
    <location>
        <begin position="16"/>
        <end position="39"/>
    </location>
</feature>
<evidence type="ECO:0000313" key="8">
    <source>
        <dbReference type="Proteomes" id="UP000261560"/>
    </source>
</evidence>
<dbReference type="GO" id="GO:0098609">
    <property type="term" value="P:cell-cell adhesion"/>
    <property type="evidence" value="ECO:0007669"/>
    <property type="project" value="InterPro"/>
</dbReference>
<protein>
    <submittedName>
        <fullName evidence="7">Plakophilin-2-like</fullName>
    </submittedName>
</protein>
<dbReference type="InterPro" id="IPR016024">
    <property type="entry name" value="ARM-type_fold"/>
</dbReference>
<evidence type="ECO:0000313" key="7">
    <source>
        <dbReference type="Ensembl" id="ENSOMEP00000009409.1"/>
    </source>
</evidence>
<evidence type="ECO:0000256" key="1">
    <source>
        <dbReference type="ARBA" id="ARBA00004282"/>
    </source>
</evidence>
<feature type="region of interest" description="Disordered" evidence="6">
    <location>
        <begin position="120"/>
        <end position="184"/>
    </location>
</feature>
<dbReference type="OMA" id="VLLHTMW"/>
<dbReference type="InterPro" id="IPR000225">
    <property type="entry name" value="Armadillo"/>
</dbReference>
<dbReference type="SUPFAM" id="SSF48371">
    <property type="entry name" value="ARM repeat"/>
    <property type="match status" value="1"/>
</dbReference>
<feature type="compositionally biased region" description="Low complexity" evidence="6">
    <location>
        <begin position="476"/>
        <end position="489"/>
    </location>
</feature>
<proteinExistence type="inferred from homology"/>
<dbReference type="PaxDb" id="30732-ENSOMEP00000009409"/>
<dbReference type="GeneID" id="112157121"/>
<evidence type="ECO:0000256" key="6">
    <source>
        <dbReference type="SAM" id="MobiDB-lite"/>
    </source>
</evidence>
<dbReference type="InterPro" id="IPR028435">
    <property type="entry name" value="Plakophilin/d_Catenin"/>
</dbReference>
<feature type="region of interest" description="Disordered" evidence="6">
    <location>
        <begin position="476"/>
        <end position="526"/>
    </location>
</feature>
<sequence length="751" mass="83307">MNGHVGARDLVTQDDTSLALSSAGQTTDSTERASVTQRTIRVKEQVKMSMARKSTKKNGVMGVTNAYSSKLNGSSLQDNSATGNLGRGPTKRLEMSPPPSPEISSPSRFNHSVYQSRVQTSGLGQSQVTGNGKSFHRSTSDPYNLKTPPKLSSAPIGRSIRQTGGAQSRLSSRVSQQTVRTKSVRQTVVKPDQYSENRPNNLRKDYQKPMFLKSYPPSVASSGKLVEAESRVQTTQVQTNGFKKIPEMTLAQAFSYLIRNYDDKQAEATRCIEKEFLQGSGWKKMVFQSEWIEQLLQLLSHDNEEVQCVSAGALRVVVYQDDEKKTEVEQKNGLNIITSALKRSRDKETRRHLTGLLWNLSALDKIKEKFSEMHIKVLTSVVRVSSSGVAENPKDLLVADDEAFYNATGCLRNLSSAGPKIRNTMRNCEKLIDSIVYYVRATVPDCRGDDKLTENCICILQNLSYMVDRSPELSSELSSELSESSSELPSEVKRKAKEPEKTSVGCFPSRSAKEPQEKPLSTPPALSEKANPVGVEWLWSPILIRTYLSLMACKEGRTWEGAVGALQNITAGNKQRSEAIACFIAQKENGLQQIKKILENSESLVSAKTVIQLIRNLSRHKTVQPEIVAHVLKNVVELLPNNDKGDEETSQVAAHLCQILINLTTGDIKHAKAIISLKALTKINNISRIDTGRGPSSAGRAACILLQLMWKRSELHSYIKEVSGLRRKHFINERTNSVFKSETQKQKLSNL</sequence>
<dbReference type="GO" id="GO:0007507">
    <property type="term" value="P:heart development"/>
    <property type="evidence" value="ECO:0007669"/>
    <property type="project" value="TreeGrafter"/>
</dbReference>
<dbReference type="GO" id="GO:0005737">
    <property type="term" value="C:cytoplasm"/>
    <property type="evidence" value="ECO:0007669"/>
    <property type="project" value="TreeGrafter"/>
</dbReference>
<dbReference type="PANTHER" id="PTHR10372">
    <property type="entry name" value="PLAKOPHILLIN-RELATED"/>
    <property type="match status" value="1"/>
</dbReference>
<accession>A0A3B3BVM0</accession>
<comment type="subcellular location">
    <subcellularLocation>
        <location evidence="1">Cell junction</location>
    </subcellularLocation>
</comment>
<name>A0A3B3BVM0_ORYME</name>
<dbReference type="InterPro" id="IPR011989">
    <property type="entry name" value="ARM-like"/>
</dbReference>
<feature type="compositionally biased region" description="Polar residues" evidence="6">
    <location>
        <begin position="160"/>
        <end position="184"/>
    </location>
</feature>
<keyword evidence="8" id="KW-1185">Reference proteome</keyword>
<dbReference type="STRING" id="30732.ENSOMEP00000009409"/>
<dbReference type="SMART" id="SM00185">
    <property type="entry name" value="ARM"/>
    <property type="match status" value="3"/>
</dbReference>